<protein>
    <submittedName>
        <fullName evidence="2">BQ2448_7800 protein</fullName>
    </submittedName>
</protein>
<evidence type="ECO:0000313" key="2">
    <source>
        <dbReference type="EMBL" id="SCV74771.1"/>
    </source>
</evidence>
<name>A0A238FRD0_9BASI</name>
<dbReference type="EMBL" id="FMSP01000023">
    <property type="protein sequence ID" value="SCV74771.1"/>
    <property type="molecule type" value="Genomic_DNA"/>
</dbReference>
<dbReference type="Proteomes" id="UP000198372">
    <property type="component" value="Unassembled WGS sequence"/>
</dbReference>
<dbReference type="STRING" id="269621.A0A238FRD0"/>
<feature type="region of interest" description="Disordered" evidence="1">
    <location>
        <begin position="52"/>
        <end position="71"/>
    </location>
</feature>
<dbReference type="OrthoDB" id="2530177at2759"/>
<keyword evidence="3" id="KW-1185">Reference proteome</keyword>
<dbReference type="AlphaFoldDB" id="A0A238FRD0"/>
<sequence length="455" mass="50690">MVPPHDTKPDYRQDFYFDSSPTWAIPYVEEGPHASSPFADACKERSSGLTFFPSGATTSEPYRKLENPTSKSHVDELAKYMEFLSFLKERRDETPVIKLPIPISSSAAAHGVVGEPAKISSGGRRSSNARTSIDGRQGPRAQRLREEAWTCSGCHKDLGRMLLRDPASAPATPYRSLFLCTECCPSSTDDVKDSDSEGDKPGDGAGSGGVKASYFNSWSSRLDREMSQPIPLRPTAGRVKLKKKRREMDSMTSPCDVCTRIIASGTISAIDRDDAPPELLVEFVCASCYDRYQRCTDCGSRFSPRVGTGKWRVKELFADGKRSCSLPHRTFILEDTTYDTWRVSDLPHGSEEFEAFLHEAHKALVAACMSVIAIPDTMESESSLCIDFRTAAIVTNDIHHAHTTLLKEDVEEELGHRRFLALRWQNPNKSARDHLFAPQSQDVDTIAKERPKQLF</sequence>
<feature type="region of interest" description="Disordered" evidence="1">
    <location>
        <begin position="189"/>
        <end position="208"/>
    </location>
</feature>
<proteinExistence type="predicted"/>
<feature type="compositionally biased region" description="Basic and acidic residues" evidence="1">
    <location>
        <begin position="189"/>
        <end position="202"/>
    </location>
</feature>
<accession>A0A238FRD0</accession>
<evidence type="ECO:0000313" key="3">
    <source>
        <dbReference type="Proteomes" id="UP000198372"/>
    </source>
</evidence>
<organism evidence="2 3">
    <name type="scientific">Microbotryum intermedium</name>
    <dbReference type="NCBI Taxonomy" id="269621"/>
    <lineage>
        <taxon>Eukaryota</taxon>
        <taxon>Fungi</taxon>
        <taxon>Dikarya</taxon>
        <taxon>Basidiomycota</taxon>
        <taxon>Pucciniomycotina</taxon>
        <taxon>Microbotryomycetes</taxon>
        <taxon>Microbotryales</taxon>
        <taxon>Microbotryaceae</taxon>
        <taxon>Microbotryum</taxon>
    </lineage>
</organism>
<feature type="region of interest" description="Disordered" evidence="1">
    <location>
        <begin position="114"/>
        <end position="146"/>
    </location>
</feature>
<evidence type="ECO:0000256" key="1">
    <source>
        <dbReference type="SAM" id="MobiDB-lite"/>
    </source>
</evidence>
<reference evidence="3" key="1">
    <citation type="submission" date="2016-09" db="EMBL/GenBank/DDBJ databases">
        <authorList>
            <person name="Jeantristanb JTB J.-T."/>
            <person name="Ricardo R."/>
        </authorList>
    </citation>
    <scope>NUCLEOTIDE SEQUENCE [LARGE SCALE GENOMIC DNA]</scope>
</reference>
<feature type="compositionally biased region" description="Basic and acidic residues" evidence="1">
    <location>
        <begin position="61"/>
        <end position="71"/>
    </location>
</feature>
<gene>
    <name evidence="2" type="ORF">BQ2448_7800</name>
</gene>